<keyword evidence="2" id="KW-1185">Reference proteome</keyword>
<evidence type="ECO:0000313" key="1">
    <source>
        <dbReference type="EMBL" id="BDG07334.1"/>
    </source>
</evidence>
<accession>A0ABM7X691</accession>
<reference evidence="2" key="1">
    <citation type="journal article" date="2022" name="Int. J. Syst. Evol. Microbiol.">
        <title>Anaeromyxobacter oryzae sp. nov., Anaeromyxobacter diazotrophicus sp. nov. and Anaeromyxobacter paludicola sp. nov., isolated from paddy soils.</title>
        <authorList>
            <person name="Itoh H."/>
            <person name="Xu Z."/>
            <person name="Mise K."/>
            <person name="Masuda Y."/>
            <person name="Ushijima N."/>
            <person name="Hayakawa C."/>
            <person name="Shiratori Y."/>
            <person name="Senoo K."/>
        </authorList>
    </citation>
    <scope>NUCLEOTIDE SEQUENCE [LARGE SCALE GENOMIC DNA]</scope>
    <source>
        <strain evidence="2">Red630</strain>
    </source>
</reference>
<evidence type="ECO:0000313" key="2">
    <source>
        <dbReference type="Proteomes" id="UP001162734"/>
    </source>
</evidence>
<dbReference type="Gene3D" id="3.40.720.10">
    <property type="entry name" value="Alkaline Phosphatase, subunit A"/>
    <property type="match status" value="1"/>
</dbReference>
<dbReference type="RefSeq" id="WP_248343980.1">
    <property type="nucleotide sequence ID" value="NZ_AP025592.1"/>
</dbReference>
<dbReference type="SUPFAM" id="SSF53649">
    <property type="entry name" value="Alkaline phosphatase-like"/>
    <property type="match status" value="1"/>
</dbReference>
<evidence type="ECO:0008006" key="3">
    <source>
        <dbReference type="Google" id="ProtNLM"/>
    </source>
</evidence>
<dbReference type="EMBL" id="AP025592">
    <property type="protein sequence ID" value="BDG07334.1"/>
    <property type="molecule type" value="Genomic_DNA"/>
</dbReference>
<proteinExistence type="predicted"/>
<dbReference type="Proteomes" id="UP001162734">
    <property type="component" value="Chromosome"/>
</dbReference>
<gene>
    <name evidence="1" type="ORF">AMPC_04470</name>
</gene>
<dbReference type="InterPro" id="IPR017850">
    <property type="entry name" value="Alkaline_phosphatase_core_sf"/>
</dbReference>
<name>A0ABM7X691_9BACT</name>
<sequence length="473" mass="52245">MARSRPVVVLEFNELSPALMERFLGEGALPRFRRLRDASQAFVTEAEERYPYLEPWVQWLTVHSGMNYREHGVHHLGEGHRVRAKRVWDVLSDHGYASWICGSMNAGLASPLRGAILPDPWSPAVEPRPRELAAYFDFVSAMVHGHASGGGLAARRALRFAAFMAGHGLGAPTVAGVAAQLVEERLAARRGLDAGWKRACVLDQLQLDLFRSLWLRDRPDFATFFSNSTAHFQHWHWRNLEPERFQVKPTAREQASYAGAVRHGYERMDRLVGEVLDFCGDDAVVVLCTALSQQPCLVYEDEGGRVNYRPRELRAFLARAGVAGVLAAEPVMDEQFRIRFAGEPEAERGLARLSALSTGGRGLMVVRRQGTELLAGCAVHEPVPAGARVAGEGLDVPFEELLFRLPGMKSGMHHPDGLLWIRVPGCAPRVHPEKVALDRVAPTLLGLFGLPPAATMRGAPLELPRPGRRRVAA</sequence>
<organism evidence="1 2">
    <name type="scientific">Anaeromyxobacter paludicola</name>
    <dbReference type="NCBI Taxonomy" id="2918171"/>
    <lineage>
        <taxon>Bacteria</taxon>
        <taxon>Pseudomonadati</taxon>
        <taxon>Myxococcota</taxon>
        <taxon>Myxococcia</taxon>
        <taxon>Myxococcales</taxon>
        <taxon>Cystobacterineae</taxon>
        <taxon>Anaeromyxobacteraceae</taxon>
        <taxon>Anaeromyxobacter</taxon>
    </lineage>
</organism>
<protein>
    <recommendedName>
        <fullName evidence="3">Type I phosphodiesterase/nucleotide pyrophosphatase</fullName>
    </recommendedName>
</protein>